<evidence type="ECO:0000256" key="1">
    <source>
        <dbReference type="SAM" id="MobiDB-lite"/>
    </source>
</evidence>
<feature type="region of interest" description="Disordered" evidence="1">
    <location>
        <begin position="111"/>
        <end position="212"/>
    </location>
</feature>
<sequence>ESARGVAAGQGRPAGPDPGAHRPAAGDLADRARRAAGRGRRGGHPGHALPGPGRARRGEDAPCRRRRPGVPASPRGHGRGPAALPAACGDGRALAGDEAVPTAVGAADRCGGQCQPGGPAHPAGRRALPRLGVGPVGADGGHRHDRRRRHGAGGLPGRHRGRRPGRAAARAVPASAAGAGRPRSGPGLGGRDRGRRRGASTRTTTTGRHPGL</sequence>
<protein>
    <submittedName>
        <fullName evidence="2">Arginine pathway regulatory protein ArgR, repressor of arg regulon</fullName>
    </submittedName>
</protein>
<feature type="region of interest" description="Disordered" evidence="1">
    <location>
        <begin position="1"/>
        <end position="86"/>
    </location>
</feature>
<feature type="compositionally biased region" description="Basic residues" evidence="1">
    <location>
        <begin position="34"/>
        <end position="44"/>
    </location>
</feature>
<feature type="non-terminal residue" evidence="2">
    <location>
        <position position="1"/>
    </location>
</feature>
<dbReference type="EMBL" id="CADCTP010000242">
    <property type="protein sequence ID" value="CAA9266056.1"/>
    <property type="molecule type" value="Genomic_DNA"/>
</dbReference>
<feature type="compositionally biased region" description="Basic residues" evidence="1">
    <location>
        <begin position="143"/>
        <end position="165"/>
    </location>
</feature>
<gene>
    <name evidence="2" type="ORF">AVDCRST_MAG41-2627</name>
</gene>
<feature type="compositionally biased region" description="Low complexity" evidence="1">
    <location>
        <begin position="166"/>
        <end position="185"/>
    </location>
</feature>
<feature type="compositionally biased region" description="Low complexity" evidence="1">
    <location>
        <begin position="200"/>
        <end position="212"/>
    </location>
</feature>
<feature type="non-terminal residue" evidence="2">
    <location>
        <position position="212"/>
    </location>
</feature>
<dbReference type="AlphaFoldDB" id="A0A6J4IYX3"/>
<accession>A0A6J4IYX3</accession>
<evidence type="ECO:0000313" key="2">
    <source>
        <dbReference type="EMBL" id="CAA9266056.1"/>
    </source>
</evidence>
<proteinExistence type="predicted"/>
<reference evidence="2" key="1">
    <citation type="submission" date="2020-02" db="EMBL/GenBank/DDBJ databases">
        <authorList>
            <person name="Meier V. D."/>
        </authorList>
    </citation>
    <scope>NUCLEOTIDE SEQUENCE</scope>
    <source>
        <strain evidence="2">AVDCRST_MAG41</strain>
    </source>
</reference>
<organism evidence="2">
    <name type="scientific">uncultured Mycobacteriales bacterium</name>
    <dbReference type="NCBI Taxonomy" id="581187"/>
    <lineage>
        <taxon>Bacteria</taxon>
        <taxon>Bacillati</taxon>
        <taxon>Actinomycetota</taxon>
        <taxon>Actinomycetes</taxon>
        <taxon>Mycobacteriales</taxon>
        <taxon>environmental samples</taxon>
    </lineage>
</organism>
<name>A0A6J4IYX3_9ACTN</name>